<name>A0A1B0VRN7_9LAMI</name>
<dbReference type="PRINTS" id="PR00463">
    <property type="entry name" value="EP450I"/>
</dbReference>
<evidence type="ECO:0000256" key="1">
    <source>
        <dbReference type="ARBA" id="ARBA00001971"/>
    </source>
</evidence>
<dbReference type="AlphaFoldDB" id="A0A1B0VRN7"/>
<evidence type="ECO:0000256" key="2">
    <source>
        <dbReference type="ARBA" id="ARBA00004167"/>
    </source>
</evidence>
<evidence type="ECO:0000313" key="14">
    <source>
        <dbReference type="EMBL" id="AMZ03391.1"/>
    </source>
</evidence>
<feature type="binding site" description="axial binding residue" evidence="12">
    <location>
        <position position="443"/>
    </location>
    <ligand>
        <name>heme</name>
        <dbReference type="ChEBI" id="CHEBI:30413"/>
    </ligand>
    <ligandPart>
        <name>Fe</name>
        <dbReference type="ChEBI" id="CHEBI:18248"/>
    </ligandPart>
</feature>
<evidence type="ECO:0000256" key="13">
    <source>
        <dbReference type="RuleBase" id="RU000461"/>
    </source>
</evidence>
<keyword evidence="10 13" id="KW-0503">Monooxygenase</keyword>
<evidence type="ECO:0000256" key="6">
    <source>
        <dbReference type="ARBA" id="ARBA00022723"/>
    </source>
</evidence>
<keyword evidence="8 13" id="KW-0560">Oxidoreductase</keyword>
<evidence type="ECO:0000256" key="9">
    <source>
        <dbReference type="ARBA" id="ARBA00023004"/>
    </source>
</evidence>
<evidence type="ECO:0000256" key="4">
    <source>
        <dbReference type="ARBA" id="ARBA00022617"/>
    </source>
</evidence>
<dbReference type="EMBL" id="KT382347">
    <property type="protein sequence ID" value="AMZ03391.1"/>
    <property type="molecule type" value="mRNA"/>
</dbReference>
<dbReference type="FunFam" id="1.10.630.10:FF:000007">
    <property type="entry name" value="Cytochrome P450 76C4"/>
    <property type="match status" value="1"/>
</dbReference>
<reference evidence="14" key="1">
    <citation type="submission" date="2015-08" db="EMBL/GenBank/DDBJ databases">
        <title>Elucidation of the biosynthetic pathway of forskolin and production in yeast.</title>
        <authorList>
            <person name="Pateraki I."/>
            <person name="Andersen-Ranberg J."/>
            <person name="Jensen N.B."/>
            <person name="Wubshet S.G."/>
            <person name="Staerk D."/>
            <person name="Hallstrroem B."/>
            <person name="Hamberger B."/>
            <person name="Olsen C.E."/>
            <person name="Hansen J."/>
            <person name="Moeller B.L."/>
            <person name="Hamberger B."/>
        </authorList>
    </citation>
    <scope>NUCLEOTIDE SEQUENCE</scope>
</reference>
<dbReference type="GO" id="GO:0016020">
    <property type="term" value="C:membrane"/>
    <property type="evidence" value="ECO:0007669"/>
    <property type="project" value="UniProtKB-SubCell"/>
</dbReference>
<keyword evidence="5" id="KW-0812">Transmembrane</keyword>
<sequence>MDFFTLLAALFLITLTFFLFFKSESKRRGGANLPPGPYPLPIVGNIFQLGKKPHQSLAQLAKIHGPLMSLHFGSVYTVIVTSPEMAKEIFVKNDQAFLNRTVVEAVHAHDHDKISMAFMDVGTEWRTLRRICKEQMFSTQSLETSQGLRQEKLQQLHDFVQRCCDSGRVVDIREASFVTTLNLMSATLFSIQATEFDSNATEEFREIMEGVASIVGDPNFADYFPILKRFDPQGVKRKAELYFGKMLVLVEDLLQKRQEERRRSPSYAKKDDLLERLVDVLNEKNEYKLTTKHITHLLLDLFVGGSETTTTSVEWIMSELLINPEKLAKLKEELKTVVGEKKQVQESDIPQLPYFEAVLKEVFRLHPPGPLLLPRKAECDVQVGSYTIPKETQILVNAWAIGRDPAIWPNPEAFEPERFLSQKMDYKGQDFELIPFGSGRRICPGLSFANRMLPMTVATLIHNFDWKLEVEANAEDVHKGEMFGIAVRRAVPLRAYPIQP</sequence>
<keyword evidence="11" id="KW-0472">Membrane</keyword>
<evidence type="ECO:0000256" key="8">
    <source>
        <dbReference type="ARBA" id="ARBA00023002"/>
    </source>
</evidence>
<dbReference type="GO" id="GO:0016114">
    <property type="term" value="P:terpenoid biosynthetic process"/>
    <property type="evidence" value="ECO:0007669"/>
    <property type="project" value="UniProtKB-ARBA"/>
</dbReference>
<dbReference type="PROSITE" id="PS00086">
    <property type="entry name" value="CYTOCHROME_P450"/>
    <property type="match status" value="1"/>
</dbReference>
<accession>A0A1B0VRN7</accession>
<keyword evidence="9 12" id="KW-0408">Iron</keyword>
<dbReference type="PRINTS" id="PR00385">
    <property type="entry name" value="P450"/>
</dbReference>
<dbReference type="GO" id="GO:0020037">
    <property type="term" value="F:heme binding"/>
    <property type="evidence" value="ECO:0007669"/>
    <property type="project" value="InterPro"/>
</dbReference>
<dbReference type="InterPro" id="IPR017972">
    <property type="entry name" value="Cyt_P450_CS"/>
</dbReference>
<dbReference type="InterPro" id="IPR036396">
    <property type="entry name" value="Cyt_P450_sf"/>
</dbReference>
<dbReference type="InterPro" id="IPR001128">
    <property type="entry name" value="Cyt_P450"/>
</dbReference>
<evidence type="ECO:0000256" key="3">
    <source>
        <dbReference type="ARBA" id="ARBA00010617"/>
    </source>
</evidence>
<evidence type="ECO:0000256" key="7">
    <source>
        <dbReference type="ARBA" id="ARBA00022989"/>
    </source>
</evidence>
<dbReference type="Gene3D" id="1.10.630.10">
    <property type="entry name" value="Cytochrome P450"/>
    <property type="match status" value="1"/>
</dbReference>
<comment type="subcellular location">
    <subcellularLocation>
        <location evidence="2">Membrane</location>
        <topology evidence="2">Single-pass membrane protein</topology>
    </subcellularLocation>
</comment>
<evidence type="ECO:0000256" key="11">
    <source>
        <dbReference type="ARBA" id="ARBA00023136"/>
    </source>
</evidence>
<evidence type="ECO:0000256" key="5">
    <source>
        <dbReference type="ARBA" id="ARBA00022692"/>
    </source>
</evidence>
<dbReference type="GO" id="GO:0004497">
    <property type="term" value="F:monooxygenase activity"/>
    <property type="evidence" value="ECO:0007669"/>
    <property type="project" value="UniProtKB-KW"/>
</dbReference>
<evidence type="ECO:0000256" key="10">
    <source>
        <dbReference type="ARBA" id="ARBA00023033"/>
    </source>
</evidence>
<dbReference type="PANTHER" id="PTHR47950">
    <property type="entry name" value="CYTOCHROME P450, FAMILY 76, SUBFAMILY C, POLYPEPTIDE 5-RELATED"/>
    <property type="match status" value="1"/>
</dbReference>
<dbReference type="InterPro" id="IPR002401">
    <property type="entry name" value="Cyt_P450_E_grp-I"/>
</dbReference>
<proteinExistence type="evidence at transcript level"/>
<organism evidence="14">
    <name type="scientific">Plectranthus barbatus</name>
    <dbReference type="NCBI Taxonomy" id="41228"/>
    <lineage>
        <taxon>Eukaryota</taxon>
        <taxon>Viridiplantae</taxon>
        <taxon>Streptophyta</taxon>
        <taxon>Embryophyta</taxon>
        <taxon>Tracheophyta</taxon>
        <taxon>Spermatophyta</taxon>
        <taxon>Magnoliopsida</taxon>
        <taxon>eudicotyledons</taxon>
        <taxon>Gunneridae</taxon>
        <taxon>Pentapetalae</taxon>
        <taxon>asterids</taxon>
        <taxon>lamiids</taxon>
        <taxon>Lamiales</taxon>
        <taxon>Lamiaceae</taxon>
        <taxon>Nepetoideae</taxon>
        <taxon>Ocimeae</taxon>
        <taxon>Plectranthinae</taxon>
        <taxon>Plectranthus</taxon>
    </lineage>
</organism>
<comment type="similarity">
    <text evidence="3 13">Belongs to the cytochrome P450 family.</text>
</comment>
<dbReference type="PANTHER" id="PTHR47950:SF4">
    <property type="entry name" value="GERANIOL 8-HYDROXYLASE-LIKE"/>
    <property type="match status" value="1"/>
</dbReference>
<dbReference type="Pfam" id="PF00067">
    <property type="entry name" value="p450"/>
    <property type="match status" value="1"/>
</dbReference>
<dbReference type="SUPFAM" id="SSF48264">
    <property type="entry name" value="Cytochrome P450"/>
    <property type="match status" value="1"/>
</dbReference>
<keyword evidence="7" id="KW-1133">Transmembrane helix</keyword>
<dbReference type="GO" id="GO:0005506">
    <property type="term" value="F:iron ion binding"/>
    <property type="evidence" value="ECO:0007669"/>
    <property type="project" value="InterPro"/>
</dbReference>
<protein>
    <submittedName>
        <fullName evidence="14">Cytochrome P450 CYP76AH9</fullName>
    </submittedName>
</protein>
<dbReference type="GO" id="GO:0016705">
    <property type="term" value="F:oxidoreductase activity, acting on paired donors, with incorporation or reduction of molecular oxygen"/>
    <property type="evidence" value="ECO:0007669"/>
    <property type="project" value="InterPro"/>
</dbReference>
<evidence type="ECO:0000256" key="12">
    <source>
        <dbReference type="PIRSR" id="PIRSR602401-1"/>
    </source>
</evidence>
<keyword evidence="6 12" id="KW-0479">Metal-binding</keyword>
<comment type="cofactor">
    <cofactor evidence="1 12">
        <name>heme</name>
        <dbReference type="ChEBI" id="CHEBI:30413"/>
    </cofactor>
</comment>
<dbReference type="CDD" id="cd11073">
    <property type="entry name" value="CYP76-like"/>
    <property type="match status" value="1"/>
</dbReference>
<keyword evidence="4 12" id="KW-0349">Heme</keyword>